<evidence type="ECO:0000313" key="2">
    <source>
        <dbReference type="Proteomes" id="UP000241447"/>
    </source>
</evidence>
<sequence>MAIIDPDTNQRVPLDRDLAERYAKEVNAFNATECQHERSELRRGFNKGGGPIVKKQCLDCGLLLGNPVKRTTETELLPEIDEAQNPAYEAKRKGEWDTVRRRYVAVQESRWRGSVEGKSYFQRSHADYLASHEWADRRSLVMDRTNGLCEGCRKARAAEVHHLSYRNWGNEFLFELVALCGDCHDRIHRLNEDRETGCTGCVHAGDDGEWCHQFGMPCGAALIPGGACGSNRQGFVDAEQYG</sequence>
<dbReference type="OrthoDB" id="8248803at2"/>
<dbReference type="RefSeq" id="WP_107722895.1">
    <property type="nucleotide sequence ID" value="NZ_CP028477.1"/>
</dbReference>
<evidence type="ECO:0008006" key="3">
    <source>
        <dbReference type="Google" id="ProtNLM"/>
    </source>
</evidence>
<evidence type="ECO:0000313" key="1">
    <source>
        <dbReference type="EMBL" id="AVW93668.1"/>
    </source>
</evidence>
<reference evidence="1 2" key="1">
    <citation type="submission" date="2018-03" db="EMBL/GenBank/DDBJ databases">
        <title>The Complete Genome of Celeribacter baekdonensis strain LH4, a Thiosulfate-Oxidizing Alphaproteobacterium Isolated from Gulf of Mexico Continental Slope Sediments.</title>
        <authorList>
            <person name="Flood B.E."/>
            <person name="Bailey J.V."/>
            <person name="Leprich D."/>
        </authorList>
    </citation>
    <scope>NUCLEOTIDE SEQUENCE [LARGE SCALE GENOMIC DNA]</scope>
    <source>
        <strain evidence="1 2">LH4</strain>
        <plasmid evidence="2">Plasmid pcblh4e</plasmid>
    </source>
</reference>
<dbReference type="EMBL" id="CP028477">
    <property type="protein sequence ID" value="AVW93668.1"/>
    <property type="molecule type" value="Genomic_DNA"/>
</dbReference>
<keyword evidence="1" id="KW-0614">Plasmid</keyword>
<dbReference type="KEGG" id="cbak:DA792_21795"/>
<geneLocation type="plasmid" evidence="2">
    <name>pcblh4e</name>
</geneLocation>
<name>A0A2R4M965_9RHOB</name>
<accession>A0A2R4M965</accession>
<proteinExistence type="predicted"/>
<dbReference type="Proteomes" id="UP000241447">
    <property type="component" value="Plasmid pCBLh4e"/>
</dbReference>
<dbReference type="AlphaFoldDB" id="A0A2R4M965"/>
<protein>
    <recommendedName>
        <fullName evidence="3">HNH endonuclease</fullName>
    </recommendedName>
</protein>
<gene>
    <name evidence="1" type="ORF">DA792_21795</name>
</gene>
<organism evidence="1 2">
    <name type="scientific">Celeribacter baekdonensis</name>
    <dbReference type="NCBI Taxonomy" id="875171"/>
    <lineage>
        <taxon>Bacteria</taxon>
        <taxon>Pseudomonadati</taxon>
        <taxon>Pseudomonadota</taxon>
        <taxon>Alphaproteobacteria</taxon>
        <taxon>Rhodobacterales</taxon>
        <taxon>Roseobacteraceae</taxon>
        <taxon>Celeribacter</taxon>
    </lineage>
</organism>